<protein>
    <submittedName>
        <fullName evidence="2">Uncharacterized protein</fullName>
    </submittedName>
</protein>
<evidence type="ECO:0000313" key="3">
    <source>
        <dbReference type="Proteomes" id="UP000282378"/>
    </source>
</evidence>
<feature type="region of interest" description="Disordered" evidence="1">
    <location>
        <begin position="1"/>
        <end position="31"/>
    </location>
</feature>
<gene>
    <name evidence="2" type="ORF">APX70_200330</name>
</gene>
<dbReference type="AlphaFoldDB" id="A0A3M3A9H6"/>
<organism evidence="2 3">
    <name type="scientific">Pseudomonas syringae pv. maculicola</name>
    <dbReference type="NCBI Taxonomy" id="59511"/>
    <lineage>
        <taxon>Bacteria</taxon>
        <taxon>Pseudomonadati</taxon>
        <taxon>Pseudomonadota</taxon>
        <taxon>Gammaproteobacteria</taxon>
        <taxon>Pseudomonadales</taxon>
        <taxon>Pseudomonadaceae</taxon>
        <taxon>Pseudomonas</taxon>
    </lineage>
</organism>
<feature type="compositionally biased region" description="Basic and acidic residues" evidence="1">
    <location>
        <begin position="70"/>
        <end position="79"/>
    </location>
</feature>
<evidence type="ECO:0000256" key="1">
    <source>
        <dbReference type="SAM" id="MobiDB-lite"/>
    </source>
</evidence>
<sequence length="79" mass="8829">MVEKNPDQQAAEHRRQAAERVAEAHRAGTDVGREQLALIRVVTETQPRIAERDHDAAQDQARGAGLKRKQAAEDHRPQS</sequence>
<proteinExistence type="predicted"/>
<dbReference type="EMBL" id="RBNL01000779">
    <property type="protein sequence ID" value="RML97100.1"/>
    <property type="molecule type" value="Genomic_DNA"/>
</dbReference>
<name>A0A3M3A9H6_PSEYM</name>
<accession>A0A3M3A9H6</accession>
<feature type="region of interest" description="Disordered" evidence="1">
    <location>
        <begin position="45"/>
        <end position="79"/>
    </location>
</feature>
<comment type="caution">
    <text evidence="2">The sequence shown here is derived from an EMBL/GenBank/DDBJ whole genome shotgun (WGS) entry which is preliminary data.</text>
</comment>
<dbReference type="Proteomes" id="UP000282378">
    <property type="component" value="Unassembled WGS sequence"/>
</dbReference>
<reference evidence="2 3" key="1">
    <citation type="submission" date="2018-08" db="EMBL/GenBank/DDBJ databases">
        <title>Recombination of ecologically and evolutionarily significant loci maintains genetic cohesion in the Pseudomonas syringae species complex.</title>
        <authorList>
            <person name="Dillon M."/>
            <person name="Thakur S."/>
            <person name="Almeida R.N.D."/>
            <person name="Weir B.S."/>
            <person name="Guttman D.S."/>
        </authorList>
    </citation>
    <scope>NUCLEOTIDE SEQUENCE [LARGE SCALE GENOMIC DNA]</scope>
    <source>
        <strain evidence="2 3">88_10</strain>
    </source>
</reference>
<evidence type="ECO:0000313" key="2">
    <source>
        <dbReference type="EMBL" id="RML97100.1"/>
    </source>
</evidence>